<protein>
    <submittedName>
        <fullName evidence="1">Uncharacterized protein</fullName>
    </submittedName>
</protein>
<organism evidence="1 2">
    <name type="scientific">Pseudomonas izuensis</name>
    <dbReference type="NCBI Taxonomy" id="2684212"/>
    <lineage>
        <taxon>Bacteria</taxon>
        <taxon>Pseudomonadati</taxon>
        <taxon>Pseudomonadota</taxon>
        <taxon>Gammaproteobacteria</taxon>
        <taxon>Pseudomonadales</taxon>
        <taxon>Pseudomonadaceae</taxon>
        <taxon>Pseudomonas</taxon>
    </lineage>
</organism>
<name>A0ABM7S082_9PSED</name>
<dbReference type="RefSeq" id="WP_157755750.1">
    <property type="nucleotide sequence ID" value="NZ_AP017423.2"/>
</dbReference>
<evidence type="ECO:0000313" key="2">
    <source>
        <dbReference type="Proteomes" id="UP000218595"/>
    </source>
</evidence>
<reference evidence="1 2" key="1">
    <citation type="submission" date="2016-04" db="EMBL/GenBank/DDBJ databases">
        <title>Complete genome sequence of Pseudomonas sp. LAB-08 isolated from TCE contaminated aquifer soil.</title>
        <authorList>
            <person name="Dohra H."/>
            <person name="Suzuki K."/>
            <person name="Fatma A."/>
            <person name="Inuzuka Y."/>
            <person name="Honjo M."/>
            <person name="Tashiro Y."/>
            <person name="Futamata H."/>
        </authorList>
    </citation>
    <scope>NUCLEOTIDE SEQUENCE [LARGE SCALE GENOMIC DNA]</scope>
    <source>
        <strain evidence="1 2">LAB-08</strain>
    </source>
</reference>
<keyword evidence="2" id="KW-1185">Reference proteome</keyword>
<dbReference type="EMBL" id="AP017423">
    <property type="protein sequence ID" value="BCX71241.1"/>
    <property type="molecule type" value="Genomic_DNA"/>
</dbReference>
<proteinExistence type="predicted"/>
<dbReference type="Proteomes" id="UP000218595">
    <property type="component" value="Chromosome"/>
</dbReference>
<sequence>MRKPQKKNERLAQFSDLKQERHQRVALEEDQPYYLHDDYQVIIFTDPTDHLA</sequence>
<gene>
    <name evidence="1" type="ORF">LAB08_R59290</name>
</gene>
<evidence type="ECO:0000313" key="1">
    <source>
        <dbReference type="EMBL" id="BCX71241.1"/>
    </source>
</evidence>
<accession>A0ABM7S082</accession>